<dbReference type="OrthoDB" id="3161932at2759"/>
<sequence>MSDPKTWELRQSAKPDTFFLVLPGGPADGTELVVDTSLLIILPPPFALRPWDQDSISQAWKLRELN</sequence>
<dbReference type="EMBL" id="KL198124">
    <property type="protein sequence ID" value="KDQ06766.1"/>
    <property type="molecule type" value="Genomic_DNA"/>
</dbReference>
<keyword evidence="2" id="KW-1185">Reference proteome</keyword>
<accession>A0A067M5C0</accession>
<dbReference type="InParanoid" id="A0A067M5C0"/>
<organism evidence="1 2">
    <name type="scientific">Botryobasidium botryosum (strain FD-172 SS1)</name>
    <dbReference type="NCBI Taxonomy" id="930990"/>
    <lineage>
        <taxon>Eukaryota</taxon>
        <taxon>Fungi</taxon>
        <taxon>Dikarya</taxon>
        <taxon>Basidiomycota</taxon>
        <taxon>Agaricomycotina</taxon>
        <taxon>Agaricomycetes</taxon>
        <taxon>Cantharellales</taxon>
        <taxon>Botryobasidiaceae</taxon>
        <taxon>Botryobasidium</taxon>
    </lineage>
</organism>
<proteinExistence type="predicted"/>
<evidence type="ECO:0000313" key="1">
    <source>
        <dbReference type="EMBL" id="KDQ06766.1"/>
    </source>
</evidence>
<dbReference type="AlphaFoldDB" id="A0A067M5C0"/>
<reference evidence="2" key="1">
    <citation type="journal article" date="2014" name="Proc. Natl. Acad. Sci. U.S.A.">
        <title>Extensive sampling of basidiomycete genomes demonstrates inadequacy of the white-rot/brown-rot paradigm for wood decay fungi.</title>
        <authorList>
            <person name="Riley R."/>
            <person name="Salamov A.A."/>
            <person name="Brown D.W."/>
            <person name="Nagy L.G."/>
            <person name="Floudas D."/>
            <person name="Held B.W."/>
            <person name="Levasseur A."/>
            <person name="Lombard V."/>
            <person name="Morin E."/>
            <person name="Otillar R."/>
            <person name="Lindquist E.A."/>
            <person name="Sun H."/>
            <person name="LaButti K.M."/>
            <person name="Schmutz J."/>
            <person name="Jabbour D."/>
            <person name="Luo H."/>
            <person name="Baker S.E."/>
            <person name="Pisabarro A.G."/>
            <person name="Walton J.D."/>
            <person name="Blanchette R.A."/>
            <person name="Henrissat B."/>
            <person name="Martin F."/>
            <person name="Cullen D."/>
            <person name="Hibbett D.S."/>
            <person name="Grigoriev I.V."/>
        </authorList>
    </citation>
    <scope>NUCLEOTIDE SEQUENCE [LARGE SCALE GENOMIC DNA]</scope>
    <source>
        <strain evidence="2">FD-172 SS1</strain>
    </source>
</reference>
<dbReference type="Proteomes" id="UP000027195">
    <property type="component" value="Unassembled WGS sequence"/>
</dbReference>
<gene>
    <name evidence="1" type="ORF">BOTBODRAFT_181293</name>
</gene>
<dbReference type="HOGENOM" id="CLU_2830860_0_0_1"/>
<protein>
    <submittedName>
        <fullName evidence="1">Uncharacterized protein</fullName>
    </submittedName>
</protein>
<name>A0A067M5C0_BOTB1</name>
<evidence type="ECO:0000313" key="2">
    <source>
        <dbReference type="Proteomes" id="UP000027195"/>
    </source>
</evidence>